<protein>
    <recommendedName>
        <fullName evidence="1">Pantoate kinase</fullName>
        <shortName evidence="1">PoK</shortName>
        <ecNumber evidence="1">2.7.1.169</ecNumber>
    </recommendedName>
</protein>
<organism evidence="4 5">
    <name type="scientific">Halomarina salina</name>
    <dbReference type="NCBI Taxonomy" id="1872699"/>
    <lineage>
        <taxon>Archaea</taxon>
        <taxon>Methanobacteriati</taxon>
        <taxon>Methanobacteriota</taxon>
        <taxon>Stenosarchaea group</taxon>
        <taxon>Halobacteria</taxon>
        <taxon>Halobacteriales</taxon>
        <taxon>Natronomonadaceae</taxon>
        <taxon>Halomarina</taxon>
    </lineage>
</organism>
<comment type="caution">
    <text evidence="4">The sequence shown here is derived from an EMBL/GenBank/DDBJ whole genome shotgun (WGS) entry which is preliminary data.</text>
</comment>
<dbReference type="GO" id="GO:0015937">
    <property type="term" value="P:coenzyme A biosynthetic process"/>
    <property type="evidence" value="ECO:0007669"/>
    <property type="project" value="UniProtKB-UniRule"/>
</dbReference>
<evidence type="ECO:0000313" key="4">
    <source>
        <dbReference type="EMBL" id="MFC5970976.1"/>
    </source>
</evidence>
<dbReference type="GO" id="GO:0016301">
    <property type="term" value="F:kinase activity"/>
    <property type="evidence" value="ECO:0007669"/>
    <property type="project" value="UniProtKB-UniRule"/>
</dbReference>
<dbReference type="Proteomes" id="UP001596099">
    <property type="component" value="Unassembled WGS sequence"/>
</dbReference>
<comment type="function">
    <text evidence="1">Phosphorylates (R)-pantoate to form (R)-4-phosphopantoate in the CoA biosynthesis pathway.</text>
</comment>
<dbReference type="InterPro" id="IPR014721">
    <property type="entry name" value="Ribsml_uS5_D2-typ_fold_subgr"/>
</dbReference>
<dbReference type="EC" id="2.7.1.169" evidence="1"/>
<dbReference type="InterPro" id="IPR006204">
    <property type="entry name" value="GHMP_kinase_N_dom"/>
</dbReference>
<sequence length="271" mass="27595">MGQRAFSPGSVTTVFAPSDDHDGSLGVSFAVADGVTATVESTDEHGSSGTQVRLDGVRTAFDPVERALDDLGVAAAVDLEATIPVGCGFGASGAATLATTLAANERFDRGLAREDCVAVAHRAEVAAGTGLGDVFVQHRGGILWNAGDGVERRAASTPLEYETFGGIATADVLGDEATLARIDERGRDALADLDPPGSVAALFDRSWTFARETGLPTADVRDAVDRCEAAGGRATMAMVGETVVATGTDGTLAGETSVTADGATLRPPTDR</sequence>
<dbReference type="HAMAP" id="MF_02223">
    <property type="entry name" value="Pantoate_kinase"/>
    <property type="match status" value="1"/>
</dbReference>
<dbReference type="PANTHER" id="PTHR42282">
    <property type="entry name" value="PANTOATE KINASE-RELATED"/>
    <property type="match status" value="1"/>
</dbReference>
<keyword evidence="1 4" id="KW-0418">Kinase</keyword>
<comment type="similarity">
    <text evidence="1">Belongs to the GHMP kinase family. PoK subfamily.</text>
</comment>
<dbReference type="EMBL" id="JBHSQH010000001">
    <property type="protein sequence ID" value="MFC5970976.1"/>
    <property type="molecule type" value="Genomic_DNA"/>
</dbReference>
<evidence type="ECO:0000259" key="3">
    <source>
        <dbReference type="Pfam" id="PF00288"/>
    </source>
</evidence>
<accession>A0ABD5RK18</accession>
<dbReference type="InterPro" id="IPR012043">
    <property type="entry name" value="PoK"/>
</dbReference>
<gene>
    <name evidence="4" type="ORF">ACFPYI_06480</name>
</gene>
<proteinExistence type="inferred from homology"/>
<keyword evidence="1" id="KW-0173">Coenzyme A biosynthesis</keyword>
<dbReference type="GO" id="GO:0005524">
    <property type="term" value="F:ATP binding"/>
    <property type="evidence" value="ECO:0007669"/>
    <property type="project" value="UniProtKB-KW"/>
</dbReference>
<reference evidence="4 5" key="1">
    <citation type="journal article" date="2019" name="Int. J. Syst. Evol. Microbiol.">
        <title>The Global Catalogue of Microorganisms (GCM) 10K type strain sequencing project: providing services to taxonomists for standard genome sequencing and annotation.</title>
        <authorList>
            <consortium name="The Broad Institute Genomics Platform"/>
            <consortium name="The Broad Institute Genome Sequencing Center for Infectious Disease"/>
            <person name="Wu L."/>
            <person name="Ma J."/>
        </authorList>
    </citation>
    <scope>NUCLEOTIDE SEQUENCE [LARGE SCALE GENOMIC DNA]</scope>
    <source>
        <strain evidence="4 5">CGMCC 1.12543</strain>
    </source>
</reference>
<comment type="pathway">
    <text evidence="1">Cofactor biosynthesis; coenzyme A biosynthesis.</text>
</comment>
<keyword evidence="1" id="KW-0547">Nucleotide-binding</keyword>
<comment type="catalytic activity">
    <reaction evidence="1">
        <text>(R)-pantoate + ATP = (R)-4-phosphopantoate + ADP + H(+)</text>
        <dbReference type="Rhea" id="RHEA:28246"/>
        <dbReference type="ChEBI" id="CHEBI:15378"/>
        <dbReference type="ChEBI" id="CHEBI:15980"/>
        <dbReference type="ChEBI" id="CHEBI:30616"/>
        <dbReference type="ChEBI" id="CHEBI:61294"/>
        <dbReference type="ChEBI" id="CHEBI:456216"/>
        <dbReference type="EC" id="2.7.1.169"/>
    </reaction>
</comment>
<evidence type="ECO:0000256" key="1">
    <source>
        <dbReference type="HAMAP-Rule" id="MF_02223"/>
    </source>
</evidence>
<feature type="region of interest" description="Disordered" evidence="2">
    <location>
        <begin position="250"/>
        <end position="271"/>
    </location>
</feature>
<dbReference type="RefSeq" id="WP_247413890.1">
    <property type="nucleotide sequence ID" value="NZ_JALLGW010000001.1"/>
</dbReference>
<dbReference type="Gene3D" id="3.30.230.10">
    <property type="match status" value="1"/>
</dbReference>
<dbReference type="SUPFAM" id="SSF54211">
    <property type="entry name" value="Ribosomal protein S5 domain 2-like"/>
    <property type="match status" value="1"/>
</dbReference>
<dbReference type="AlphaFoldDB" id="A0ABD5RK18"/>
<dbReference type="InterPro" id="IPR020568">
    <property type="entry name" value="Ribosomal_Su5_D2-typ_SF"/>
</dbReference>
<evidence type="ECO:0000313" key="5">
    <source>
        <dbReference type="Proteomes" id="UP001596099"/>
    </source>
</evidence>
<name>A0ABD5RK18_9EURY</name>
<feature type="domain" description="GHMP kinase N-terminal" evidence="3">
    <location>
        <begin position="67"/>
        <end position="141"/>
    </location>
</feature>
<keyword evidence="1" id="KW-0808">Transferase</keyword>
<keyword evidence="1" id="KW-0067">ATP-binding</keyword>
<dbReference type="PANTHER" id="PTHR42282:SF1">
    <property type="entry name" value="PANTOATE KINASE"/>
    <property type="match status" value="1"/>
</dbReference>
<dbReference type="Pfam" id="PF00288">
    <property type="entry name" value="GHMP_kinases_N"/>
    <property type="match status" value="1"/>
</dbReference>
<evidence type="ECO:0000256" key="2">
    <source>
        <dbReference type="SAM" id="MobiDB-lite"/>
    </source>
</evidence>
<keyword evidence="5" id="KW-1185">Reference proteome</keyword>